<feature type="compositionally biased region" description="Polar residues" evidence="8">
    <location>
        <begin position="2024"/>
        <end position="2037"/>
    </location>
</feature>
<feature type="compositionally biased region" description="Basic and acidic residues" evidence="8">
    <location>
        <begin position="96"/>
        <end position="109"/>
    </location>
</feature>
<evidence type="ECO:0008006" key="14">
    <source>
        <dbReference type="Google" id="ProtNLM"/>
    </source>
</evidence>
<dbReference type="InterPro" id="IPR056372">
    <property type="entry name" value="TPR_DOCK"/>
</dbReference>
<evidence type="ECO:0000256" key="6">
    <source>
        <dbReference type="PROSITE-ProRule" id="PRU00192"/>
    </source>
</evidence>
<keyword evidence="13" id="KW-1185">Reference proteome</keyword>
<dbReference type="GO" id="GO:0005737">
    <property type="term" value="C:cytoplasm"/>
    <property type="evidence" value="ECO:0007669"/>
    <property type="project" value="UniProtKB-SubCell"/>
</dbReference>
<dbReference type="Pfam" id="PF14429">
    <property type="entry name" value="DOCK-C2"/>
    <property type="match status" value="1"/>
</dbReference>
<dbReference type="InterPro" id="IPR036028">
    <property type="entry name" value="SH3-like_dom_sf"/>
</dbReference>
<dbReference type="Pfam" id="PF16172">
    <property type="entry name" value="DOCK_N"/>
    <property type="match status" value="1"/>
</dbReference>
<feature type="domain" description="DOCKER" evidence="11">
    <location>
        <begin position="1484"/>
        <end position="1893"/>
    </location>
</feature>
<feature type="compositionally biased region" description="Polar residues" evidence="8">
    <location>
        <begin position="1961"/>
        <end position="1970"/>
    </location>
</feature>
<dbReference type="InterPro" id="IPR001452">
    <property type="entry name" value="SH3_domain"/>
</dbReference>
<dbReference type="Gene3D" id="2.30.30.40">
    <property type="entry name" value="SH3 Domains"/>
    <property type="match status" value="1"/>
</dbReference>
<dbReference type="Gene3D" id="1.20.1270.350">
    <property type="entry name" value="Dedicator of cytokinesis N-terminal subdomain"/>
    <property type="match status" value="1"/>
</dbReference>
<feature type="region of interest" description="Disordered" evidence="8">
    <location>
        <begin position="92"/>
        <end position="231"/>
    </location>
</feature>
<evidence type="ECO:0000259" key="10">
    <source>
        <dbReference type="PROSITE" id="PS51650"/>
    </source>
</evidence>
<feature type="compositionally biased region" description="Low complexity" evidence="8">
    <location>
        <begin position="1985"/>
        <end position="2014"/>
    </location>
</feature>
<evidence type="ECO:0000256" key="1">
    <source>
        <dbReference type="ARBA" id="ARBA00004496"/>
    </source>
</evidence>
<feature type="compositionally biased region" description="Low complexity" evidence="8">
    <location>
        <begin position="2044"/>
        <end position="2058"/>
    </location>
</feature>
<dbReference type="InterPro" id="IPR035892">
    <property type="entry name" value="C2_domain_sf"/>
</dbReference>
<comment type="caution">
    <text evidence="12">The sequence shown here is derived from an EMBL/GenBank/DDBJ whole genome shotgun (WGS) entry which is preliminary data.</text>
</comment>
<feature type="compositionally biased region" description="Low complexity" evidence="8">
    <location>
        <begin position="517"/>
        <end position="527"/>
    </location>
</feature>
<dbReference type="InterPro" id="IPR043161">
    <property type="entry name" value="DOCK_C_lobe_A"/>
</dbReference>
<dbReference type="GO" id="GO:0005085">
    <property type="term" value="F:guanyl-nucleotide exchange factor activity"/>
    <property type="evidence" value="ECO:0007669"/>
    <property type="project" value="UniProtKB-KW"/>
</dbReference>
<dbReference type="Gene3D" id="2.60.40.150">
    <property type="entry name" value="C2 domain"/>
    <property type="match status" value="1"/>
</dbReference>
<dbReference type="InterPro" id="IPR027007">
    <property type="entry name" value="C2_DOCK-type_domain"/>
</dbReference>
<keyword evidence="2 6" id="KW-0728">SH3 domain</keyword>
<evidence type="ECO:0000256" key="4">
    <source>
        <dbReference type="ARBA" id="ARBA00022553"/>
    </source>
</evidence>
<feature type="region of interest" description="Disordered" evidence="8">
    <location>
        <begin position="1880"/>
        <end position="2077"/>
    </location>
</feature>
<dbReference type="PROSITE" id="PS50002">
    <property type="entry name" value="SH3"/>
    <property type="match status" value="1"/>
</dbReference>
<dbReference type="OrthoDB" id="18896at2759"/>
<dbReference type="Pfam" id="PF06920">
    <property type="entry name" value="DHR-2_Lobe_A"/>
    <property type="match status" value="1"/>
</dbReference>
<dbReference type="InterPro" id="IPR027357">
    <property type="entry name" value="DOCKER_dom"/>
</dbReference>
<evidence type="ECO:0000256" key="5">
    <source>
        <dbReference type="ARBA" id="ARBA00022658"/>
    </source>
</evidence>
<proteinExistence type="inferred from homology"/>
<evidence type="ECO:0000313" key="13">
    <source>
        <dbReference type="Proteomes" id="UP000664521"/>
    </source>
</evidence>
<dbReference type="EMBL" id="CAJPDS010000043">
    <property type="protein sequence ID" value="CAF9926948.1"/>
    <property type="molecule type" value="Genomic_DNA"/>
</dbReference>
<name>A0A8H3IPT2_9LECA</name>
<protein>
    <recommendedName>
        <fullName evidence="14">DOCKER domain-containing protein</fullName>
    </recommendedName>
</protein>
<evidence type="ECO:0000259" key="9">
    <source>
        <dbReference type="PROSITE" id="PS50002"/>
    </source>
</evidence>
<dbReference type="InterPro" id="IPR042455">
    <property type="entry name" value="DOCK_N_sub1"/>
</dbReference>
<gene>
    <name evidence="12" type="ORF">HETSPECPRED_006464</name>
</gene>
<feature type="region of interest" description="Disordered" evidence="8">
    <location>
        <begin position="494"/>
        <end position="546"/>
    </location>
</feature>
<feature type="compositionally biased region" description="Polar residues" evidence="8">
    <location>
        <begin position="183"/>
        <end position="205"/>
    </location>
</feature>
<evidence type="ECO:0000313" key="12">
    <source>
        <dbReference type="EMBL" id="CAF9926948.1"/>
    </source>
</evidence>
<organism evidence="12 13">
    <name type="scientific">Heterodermia speciosa</name>
    <dbReference type="NCBI Taxonomy" id="116794"/>
    <lineage>
        <taxon>Eukaryota</taxon>
        <taxon>Fungi</taxon>
        <taxon>Dikarya</taxon>
        <taxon>Ascomycota</taxon>
        <taxon>Pezizomycotina</taxon>
        <taxon>Lecanoromycetes</taxon>
        <taxon>OSLEUM clade</taxon>
        <taxon>Lecanoromycetidae</taxon>
        <taxon>Caliciales</taxon>
        <taxon>Physciaceae</taxon>
        <taxon>Heterodermia</taxon>
    </lineage>
</organism>
<dbReference type="PANTHER" id="PTHR45653:SF10">
    <property type="entry name" value="MYOBLAST CITY, ISOFORM B"/>
    <property type="match status" value="1"/>
</dbReference>
<dbReference type="GO" id="GO:0031267">
    <property type="term" value="F:small GTPase binding"/>
    <property type="evidence" value="ECO:0007669"/>
    <property type="project" value="TreeGrafter"/>
</dbReference>
<evidence type="ECO:0000259" key="11">
    <source>
        <dbReference type="PROSITE" id="PS51651"/>
    </source>
</evidence>
<dbReference type="SMART" id="SM00326">
    <property type="entry name" value="SH3"/>
    <property type="match status" value="1"/>
</dbReference>
<keyword evidence="4" id="KW-0597">Phosphoprotein</keyword>
<dbReference type="PROSITE" id="PS51650">
    <property type="entry name" value="C2_DOCK"/>
    <property type="match status" value="1"/>
</dbReference>
<dbReference type="PROSITE" id="PS51651">
    <property type="entry name" value="DOCKER"/>
    <property type="match status" value="1"/>
</dbReference>
<dbReference type="SUPFAM" id="SSF50044">
    <property type="entry name" value="SH3-domain"/>
    <property type="match status" value="1"/>
</dbReference>
<dbReference type="GO" id="GO:0005886">
    <property type="term" value="C:plasma membrane"/>
    <property type="evidence" value="ECO:0007669"/>
    <property type="project" value="TreeGrafter"/>
</dbReference>
<reference evidence="12" key="1">
    <citation type="submission" date="2021-03" db="EMBL/GenBank/DDBJ databases">
        <authorList>
            <person name="Tagirdzhanova G."/>
        </authorList>
    </citation>
    <scope>NUCLEOTIDE SEQUENCE</scope>
</reference>
<evidence type="ECO:0000256" key="8">
    <source>
        <dbReference type="SAM" id="MobiDB-lite"/>
    </source>
</evidence>
<feature type="compositionally biased region" description="Polar residues" evidence="8">
    <location>
        <begin position="536"/>
        <end position="546"/>
    </location>
</feature>
<accession>A0A8H3IPT2</accession>
<feature type="compositionally biased region" description="Polar residues" evidence="8">
    <location>
        <begin position="1901"/>
        <end position="1932"/>
    </location>
</feature>
<dbReference type="CDD" id="cd08679">
    <property type="entry name" value="C2_DOCK180_related"/>
    <property type="match status" value="1"/>
</dbReference>
<feature type="compositionally biased region" description="Polar residues" evidence="8">
    <location>
        <begin position="110"/>
        <end position="119"/>
    </location>
</feature>
<feature type="domain" description="C2 DOCK-type" evidence="10">
    <location>
        <begin position="656"/>
        <end position="837"/>
    </location>
</feature>
<evidence type="ECO:0000256" key="2">
    <source>
        <dbReference type="ARBA" id="ARBA00022443"/>
    </source>
</evidence>
<dbReference type="Gene3D" id="1.25.40.410">
    <property type="match status" value="1"/>
</dbReference>
<feature type="compositionally biased region" description="Low complexity" evidence="8">
    <location>
        <begin position="1940"/>
        <end position="1949"/>
    </location>
</feature>
<keyword evidence="5" id="KW-0344">Guanine-nucleotide releasing factor</keyword>
<dbReference type="GO" id="GO:0007264">
    <property type="term" value="P:small GTPase-mediated signal transduction"/>
    <property type="evidence" value="ECO:0007669"/>
    <property type="project" value="InterPro"/>
</dbReference>
<dbReference type="Proteomes" id="UP000664521">
    <property type="component" value="Unassembled WGS sequence"/>
</dbReference>
<dbReference type="InterPro" id="IPR032376">
    <property type="entry name" value="DOCK_N"/>
</dbReference>
<dbReference type="PANTHER" id="PTHR45653">
    <property type="entry name" value="DEDICATOR OF CYTOKINESIS"/>
    <property type="match status" value="1"/>
</dbReference>
<keyword evidence="3" id="KW-0963">Cytoplasm</keyword>
<evidence type="ECO:0000256" key="3">
    <source>
        <dbReference type="ARBA" id="ARBA00022490"/>
    </source>
</evidence>
<feature type="domain" description="SH3" evidence="9">
    <location>
        <begin position="7"/>
        <end position="88"/>
    </location>
</feature>
<evidence type="ECO:0000256" key="7">
    <source>
        <dbReference type="PROSITE-ProRule" id="PRU00983"/>
    </source>
</evidence>
<feature type="compositionally biased region" description="Pro residues" evidence="8">
    <location>
        <begin position="1885"/>
        <end position="1896"/>
    </location>
</feature>
<dbReference type="Pfam" id="PF23554">
    <property type="entry name" value="TPR_DOCK"/>
    <property type="match status" value="1"/>
</dbReference>
<dbReference type="CDD" id="cd11684">
    <property type="entry name" value="DHR2_DOCK"/>
    <property type="match status" value="1"/>
</dbReference>
<comment type="subcellular location">
    <subcellularLocation>
        <location evidence="1">Cytoplasm</location>
    </subcellularLocation>
</comment>
<dbReference type="InterPro" id="IPR026791">
    <property type="entry name" value="DOCK"/>
</dbReference>
<comment type="similarity">
    <text evidence="7">Belongs to the DOCK family.</text>
</comment>
<sequence length="2108" mass="233488">MSWRALPRIAFAIAIFPFQPSSPADLPLEIGDELYIIEEGGAGTSWYRGYLVAPPSLLAGLTSRKGQTLEARVFSGIFPRCCVEVREVLGDTGADGESHTARAIRDSKTETVNGDSPQEYNHFRYANSLPRYASRSTSDGKLEAISNGGSPQDSAFGNSSNTSPSQQKARKQHDVGLARSLSHRSVLSPRSRQSSIEPLSITSSPREPGAKRPPAPVPMLKIGDETPTSSTEPLVDEIASCLREWHSKNLHELLLSRRYGVLDQTALLINQLHLARRQLLHGVLTDNERNSVRERTVWDLVAGNKMLCNEIIVRDPKQRGRLLTYGDSIAEISSLQSTMSLLDKPPDAQFDPLNLYHLLVELKGCVNHNLNSPTVTLALFTQQPGDSIKPLTEAFVIDLPPQDQFDKLVSSGRFRTLCTDLTSADIGENAGLNVDIYVVVRIYAKQLIEFQNPRSNGWLPRENNNQTLQRHLSTSPGPSPGKGGRQSLMWAQKQLGSSYRSRSQQDSKLTRAISNARPSTPSSSRSRPSTRDGIRPTTQQGPQSVTRTIGIGCLNVKNLLGQDAGTEQNVPIWVPSGSHSGNPPNEIDGQTSLIRDLAAGQSGGLIRSKAIDHVRLGVSSFVSPDAEGLIIQTPTLLQNVSQTPKIGFPGAPKKARSDIYITISEATVSRQARLSQPERGNASIPAALDLKNLQLTVEVRKSSGDLIQHCIFPHSNGPGKTDWKTPAVNSGEPWNQVIKLVIPKEDISDAHLIMSLIDGLESPFAISWMPLWDQGAFIQDGLHTSLLYVYEKSIASSENGRKSYLSYPWEPKTKTNPSKDEASPGPLAALKLETYLCSTVFSQDQILLGLLKWKDQSKDDLVSLLKRFVFVSEIEIVKMVDEVFGALFGIMSQCSGKDEHEDLIFDALVIVLGIGHDRRFNLGPFMDEYADSKFDYPSATPCLIRSFNRLLAQPGHPKNSRRLRATFKVGRQILKFIMNARESQKTKEAELGITANQQNFKRDLMTIFTSLESLMRDSSPVLIGSKTLVVQHMHTWLPELTKSFLDEEIFDIAMGFLAACDEVQGKLILYKLVLIANLSNLDIFRFGAIRSRLLATTPKWIQSYWGQSEQPSEQWREQIRLCCTIVSIQAEELNSDISPYFLKAIQSYRFIENTDRTAKDRLSLLFPVSYPFPSKVIASTSDFDEALIELASLLAQLGRAPFSAKFVDTGGDISTTLITILDVIRSILTGGAYPQSWISLHVYHHKSCLQILESVFGIMRDSLLPSPDDAEDFNTELWGSFFRTLLILVRSDKLTLETFPEQKRRAVWKIAGDVREQGANLLRKSWEAIGWDSSREEESRYGVSRLGGFQVQYVPRHVGPVAELCLSVHEGLRGVAVRILQTMIISEFALSEDLNAVQAEMVDCLDLMFKSKNLGEAISQKLFIHELLDLFENIARLPDDPLWQAVKNMVTVVDDLLDLLGAVHSADITEAFRIMHTLRLMNFLKDMQKQDVYIRYVHQLAEIQTSLHNYTEAGLALRLHADLYDWNSSLVPSLTDPALPEQTCFERKEQLYFEMIKHYEEGAAWGAALSSYRELARQYEHNTYDYAKLARTQRSMAKIYESITKWERHMPRYFRVIYRGLGFPTGVRDKQFIFEGGSAERISSFTDRMRQQHPSAQIVPAGEVDGMEGQYLQIFPVSPHRDLEHHLYQQSKVPHSIKEFVLSSQPSRFAVTSRRHSPASGVKDQWIEKTIYTTVESFPTISKRSEIVAINVVRLSPLQTAVERTSRKTAEIASLEKRVMDGDESVVLSISEAIKTSVDPASVASVAQYRQILPAPVDTDTNSEDEPQEEFPLTPLQNALRLALLDHASTIKHALTLLARHNLSDHPTLLDHFHTSFAPELSTLTPPPDPSPPPTAFIPQSPINTPLNHQQTSSFATITASPAPQLSLTLPNGTAPPTSPTTTSTPATPKRTSRLSLNFLKANSSNSIPSINGKRRASSSKDSDSVSASTSQTPSAATGSASASASASKPSTATHQPKKENEKSYATGSVPTLTVNGTRAGAESIDNINDYSNNNNTTAEEERPPTAQSTRSGKVKKRLSLLGIGNRAGGSLRRRAGAGDLLGGRIEE</sequence>
<dbReference type="InterPro" id="IPR046769">
    <property type="entry name" value="DOCKER_Lobe_A"/>
</dbReference>
<feature type="compositionally biased region" description="Polar residues" evidence="8">
    <location>
        <begin position="147"/>
        <end position="167"/>
    </location>
</feature>